<feature type="transmembrane region" description="Helical" evidence="8">
    <location>
        <begin position="171"/>
        <end position="191"/>
    </location>
</feature>
<evidence type="ECO:0000256" key="5">
    <source>
        <dbReference type="ARBA" id="ARBA00022692"/>
    </source>
</evidence>
<dbReference type="PANTHER" id="PTHR21716">
    <property type="entry name" value="TRANSMEMBRANE PROTEIN"/>
    <property type="match status" value="1"/>
</dbReference>
<feature type="transmembrane region" description="Helical" evidence="8">
    <location>
        <begin position="314"/>
        <end position="332"/>
    </location>
</feature>
<evidence type="ECO:0000256" key="1">
    <source>
        <dbReference type="ARBA" id="ARBA00004651"/>
    </source>
</evidence>
<dbReference type="Pfam" id="PF01594">
    <property type="entry name" value="AI-2E_transport"/>
    <property type="match status" value="1"/>
</dbReference>
<proteinExistence type="inferred from homology"/>
<dbReference type="OrthoDB" id="9793390at2"/>
<evidence type="ECO:0000256" key="6">
    <source>
        <dbReference type="ARBA" id="ARBA00022989"/>
    </source>
</evidence>
<feature type="transmembrane region" description="Helical" evidence="8">
    <location>
        <begin position="38"/>
        <end position="58"/>
    </location>
</feature>
<feature type="transmembrane region" description="Helical" evidence="8">
    <location>
        <begin position="281"/>
        <end position="302"/>
    </location>
</feature>
<dbReference type="AlphaFoldDB" id="A0A1L7GXS4"/>
<accession>A0A1L7GXS4</accession>
<evidence type="ECO:0000256" key="8">
    <source>
        <dbReference type="SAM" id="Phobius"/>
    </source>
</evidence>
<keyword evidence="4" id="KW-1003">Cell membrane</keyword>
<keyword evidence="3" id="KW-0813">Transport</keyword>
<evidence type="ECO:0000313" key="9">
    <source>
        <dbReference type="EMBL" id="APU46739.1"/>
    </source>
</evidence>
<organism evidence="9 10">
    <name type="scientific">Limosilactobacillus fermentum</name>
    <name type="common">Lactobacillus fermentum</name>
    <dbReference type="NCBI Taxonomy" id="1613"/>
    <lineage>
        <taxon>Bacteria</taxon>
        <taxon>Bacillati</taxon>
        <taxon>Bacillota</taxon>
        <taxon>Bacilli</taxon>
        <taxon>Lactobacillales</taxon>
        <taxon>Lactobacillaceae</taxon>
        <taxon>Limosilactobacillus</taxon>
    </lineage>
</organism>
<sequence length="366" mass="40043">MRKLFKLPYAPLVVAIFALYLAITYWPNVAGLLKTLLAAAMPLLIGCVIAYIVNLLMVRYEGLYHRVFKGQRAQRFARVTALCLAYLSIVVVIGVVSSVVAPQLVACVKLLFSGQSKVIPQFINWLENESFLKSLWQQIDLSKINWTKVQSYLLNGASGTFSTVMSTASKVVSALTTTVVAIFFSIYLLLFKDRLARQFKLLLTTYLPGQVARILRVLTVFDQSFSSYIVGQVKDAVVLGCSCTVLMLILQLPYAPMVGAVMAVTALVPIIGALMGASVGIIVIFAVSPVKALIFLVMILALQEFDNRVTYPLIVGKSIGLPSVWVFVAVMVGGGVSGILGMMFTVPFFAAFYQLLKTDVAKRQLN</sequence>
<feature type="transmembrane region" description="Helical" evidence="8">
    <location>
        <begin position="254"/>
        <end position="275"/>
    </location>
</feature>
<keyword evidence="7 8" id="KW-0472">Membrane</keyword>
<evidence type="ECO:0000256" key="4">
    <source>
        <dbReference type="ARBA" id="ARBA00022475"/>
    </source>
</evidence>
<dbReference type="SMR" id="A0A1L7GXS4"/>
<dbReference type="InterPro" id="IPR002549">
    <property type="entry name" value="AI-2E-like"/>
</dbReference>
<keyword evidence="5 8" id="KW-0812">Transmembrane</keyword>
<dbReference type="PANTHER" id="PTHR21716:SF53">
    <property type="entry name" value="PERMEASE PERM-RELATED"/>
    <property type="match status" value="1"/>
</dbReference>
<protein>
    <submittedName>
        <fullName evidence="9">AI-2E family transporter</fullName>
    </submittedName>
</protein>
<evidence type="ECO:0000256" key="7">
    <source>
        <dbReference type="ARBA" id="ARBA00023136"/>
    </source>
</evidence>
<dbReference type="RefSeq" id="WP_075667666.1">
    <property type="nucleotide sequence ID" value="NZ_CP019030.1"/>
</dbReference>
<evidence type="ECO:0000313" key="10">
    <source>
        <dbReference type="Proteomes" id="UP000185427"/>
    </source>
</evidence>
<dbReference type="Proteomes" id="UP000185427">
    <property type="component" value="Chromosome"/>
</dbReference>
<feature type="transmembrane region" description="Helical" evidence="8">
    <location>
        <begin position="338"/>
        <end position="356"/>
    </location>
</feature>
<dbReference type="GO" id="GO:0005886">
    <property type="term" value="C:plasma membrane"/>
    <property type="evidence" value="ECO:0007669"/>
    <property type="project" value="UniProtKB-SubCell"/>
</dbReference>
<gene>
    <name evidence="9" type="ORF">BUW47_10175</name>
</gene>
<evidence type="ECO:0000256" key="3">
    <source>
        <dbReference type="ARBA" id="ARBA00022448"/>
    </source>
</evidence>
<comment type="subcellular location">
    <subcellularLocation>
        <location evidence="1">Cell membrane</location>
        <topology evidence="1">Multi-pass membrane protein</topology>
    </subcellularLocation>
</comment>
<dbReference type="EMBL" id="CP019030">
    <property type="protein sequence ID" value="APU46739.1"/>
    <property type="molecule type" value="Genomic_DNA"/>
</dbReference>
<evidence type="ECO:0000256" key="2">
    <source>
        <dbReference type="ARBA" id="ARBA00009773"/>
    </source>
</evidence>
<name>A0A1L7GXS4_LIMFE</name>
<feature type="transmembrane region" description="Helical" evidence="8">
    <location>
        <begin position="7"/>
        <end position="26"/>
    </location>
</feature>
<comment type="similarity">
    <text evidence="2">Belongs to the autoinducer-2 exporter (AI-2E) (TC 2.A.86) family.</text>
</comment>
<keyword evidence="6 8" id="KW-1133">Transmembrane helix</keyword>
<reference evidence="9 10" key="1">
    <citation type="submission" date="2016-12" db="EMBL/GenBank/DDBJ databases">
        <title>Complete Genome Sequence of Lactobacillus fermentum Strain SNUV175, a Probiotic for Treatment of Bacterial Vaginosis.</title>
        <authorList>
            <person name="Lee S."/>
            <person name="You H.J."/>
            <person name="Kwon B."/>
            <person name="Ko G."/>
        </authorList>
    </citation>
    <scope>NUCLEOTIDE SEQUENCE [LARGE SCALE GENOMIC DNA]</scope>
    <source>
        <strain evidence="9 10">SNUV175</strain>
    </source>
</reference>
<feature type="transmembrane region" description="Helical" evidence="8">
    <location>
        <begin position="79"/>
        <end position="101"/>
    </location>
</feature>